<comment type="subcellular location">
    <subcellularLocation>
        <location evidence="9">Cytoplasm</location>
    </subcellularLocation>
    <text evidence="9">About half TF is bound to the ribosome near the polypeptide exit tunnel while the other half is free in the cytoplasm.</text>
</comment>
<dbReference type="AlphaFoldDB" id="A0A1F8EFI9"/>
<evidence type="ECO:0000259" key="10">
    <source>
        <dbReference type="Pfam" id="PF00254"/>
    </source>
</evidence>
<dbReference type="GO" id="GO:0051301">
    <property type="term" value="P:cell division"/>
    <property type="evidence" value="ECO:0007669"/>
    <property type="project" value="UniProtKB-KW"/>
</dbReference>
<dbReference type="SUPFAM" id="SSF109998">
    <property type="entry name" value="Triger factor/SurA peptide-binding domain-like"/>
    <property type="match status" value="1"/>
</dbReference>
<dbReference type="GO" id="GO:0051083">
    <property type="term" value="P:'de novo' cotranslational protein folding"/>
    <property type="evidence" value="ECO:0007669"/>
    <property type="project" value="TreeGrafter"/>
</dbReference>
<dbReference type="PIRSF" id="PIRSF003095">
    <property type="entry name" value="Trigger_factor"/>
    <property type="match status" value="1"/>
</dbReference>
<accession>A0A1F8EFI9</accession>
<dbReference type="Proteomes" id="UP000177117">
    <property type="component" value="Unassembled WGS sequence"/>
</dbReference>
<keyword evidence="9" id="KW-0131">Cell cycle</keyword>
<dbReference type="InterPro" id="IPR005215">
    <property type="entry name" value="Trig_fac"/>
</dbReference>
<keyword evidence="7 9" id="KW-0413">Isomerase</keyword>
<dbReference type="Pfam" id="PF05698">
    <property type="entry name" value="Trigger_C"/>
    <property type="match status" value="1"/>
</dbReference>
<dbReference type="EMBL" id="MGJD01000039">
    <property type="protein sequence ID" value="OGM99622.1"/>
    <property type="molecule type" value="Genomic_DNA"/>
</dbReference>
<feature type="domain" description="Trigger factor ribosome-binding bacterial" evidence="11">
    <location>
        <begin position="1"/>
        <end position="144"/>
    </location>
</feature>
<evidence type="ECO:0000256" key="6">
    <source>
        <dbReference type="ARBA" id="ARBA00023186"/>
    </source>
</evidence>
<dbReference type="Gene3D" id="1.10.3120.10">
    <property type="entry name" value="Trigger factor, C-terminal domain"/>
    <property type="match status" value="1"/>
</dbReference>
<evidence type="ECO:0000256" key="7">
    <source>
        <dbReference type="ARBA" id="ARBA00023235"/>
    </source>
</evidence>
<comment type="domain">
    <text evidence="9">Consists of 3 domains; the N-terminus binds the ribosome, the middle domain has PPIase activity, while the C-terminus has intrinsic chaperone activity on its own.</text>
</comment>
<evidence type="ECO:0000256" key="1">
    <source>
        <dbReference type="ARBA" id="ARBA00000971"/>
    </source>
</evidence>
<comment type="function">
    <text evidence="9">Involved in protein export. Acts as a chaperone by maintaining the newly synthesized protein in an open conformation. Functions as a peptidyl-prolyl cis-trans isomerase.</text>
</comment>
<organism evidence="13 14">
    <name type="scientific">Candidatus Yanofskybacteria bacterium RIFCSPHIGHO2_01_FULL_41_53</name>
    <dbReference type="NCBI Taxonomy" id="1802663"/>
    <lineage>
        <taxon>Bacteria</taxon>
        <taxon>Candidatus Yanofskyibacteriota</taxon>
    </lineage>
</organism>
<dbReference type="NCBIfam" id="TIGR00115">
    <property type="entry name" value="tig"/>
    <property type="match status" value="1"/>
</dbReference>
<sequence length="428" mass="48544">MESSLRKVEQNKYELTVDLGREELAGYVKQVESDISQQVKLKGFRKGKAPKNLIRDEVGDRHILEEALDLALRDSLARTIEKEKIEVLRVADLNIKENSAKRLLYQVNLTLFPKVFLGDLGGIRVKRKSIAVDRKEIDSALESLVASRSEFIPKDKPVEAGDRVEIDFEVTSQGLPVEGGISKSHPLIVGDNKFIPGFEDQLITMNKGEEKSFSLSAPKDYFHKTIAGKSLDFKVRVVDIKKVKKPDLNDEFARSLGRFKNLNDLEHNISEGILEEKKLKERQRLRLEILSAISSRSKIDLPEGMVKERLDEMVTGFDSDLHMKGMELAMYLAHLNKTEDDLRKDWREEAKKQVSFALILKKIAKDNSIEPSEEEINESVEKMAQAMVLKGETDPANINLDKLKEVVATDLTNEKVFNFLENNCALPV</sequence>
<dbReference type="GO" id="GO:0044183">
    <property type="term" value="F:protein folding chaperone"/>
    <property type="evidence" value="ECO:0007669"/>
    <property type="project" value="TreeGrafter"/>
</dbReference>
<dbReference type="Pfam" id="PF05697">
    <property type="entry name" value="Trigger_N"/>
    <property type="match status" value="1"/>
</dbReference>
<dbReference type="SUPFAM" id="SSF102735">
    <property type="entry name" value="Trigger factor ribosome-binding domain"/>
    <property type="match status" value="1"/>
</dbReference>
<dbReference type="Gene3D" id="3.30.70.1050">
    <property type="entry name" value="Trigger factor ribosome-binding domain"/>
    <property type="match status" value="1"/>
</dbReference>
<dbReference type="InterPro" id="IPR036611">
    <property type="entry name" value="Trigger_fac_ribosome-bd_sf"/>
</dbReference>
<dbReference type="GO" id="GO:0003755">
    <property type="term" value="F:peptidyl-prolyl cis-trans isomerase activity"/>
    <property type="evidence" value="ECO:0007669"/>
    <property type="project" value="UniProtKB-UniRule"/>
</dbReference>
<proteinExistence type="inferred from homology"/>
<dbReference type="InterPro" id="IPR008881">
    <property type="entry name" value="Trigger_fac_ribosome-bd_bac"/>
</dbReference>
<dbReference type="GO" id="GO:0043022">
    <property type="term" value="F:ribosome binding"/>
    <property type="evidence" value="ECO:0007669"/>
    <property type="project" value="TreeGrafter"/>
</dbReference>
<comment type="similarity">
    <text evidence="2 9">Belongs to the FKBP-type PPIase family. Tig subfamily.</text>
</comment>
<evidence type="ECO:0000256" key="2">
    <source>
        <dbReference type="ARBA" id="ARBA00005464"/>
    </source>
</evidence>
<evidence type="ECO:0000259" key="11">
    <source>
        <dbReference type="Pfam" id="PF05697"/>
    </source>
</evidence>
<evidence type="ECO:0000256" key="5">
    <source>
        <dbReference type="ARBA" id="ARBA00023110"/>
    </source>
</evidence>
<dbReference type="SUPFAM" id="SSF54534">
    <property type="entry name" value="FKBP-like"/>
    <property type="match status" value="1"/>
</dbReference>
<keyword evidence="5 9" id="KW-0697">Rotamase</keyword>
<dbReference type="HAMAP" id="MF_00303">
    <property type="entry name" value="Trigger_factor_Tig"/>
    <property type="match status" value="1"/>
</dbReference>
<evidence type="ECO:0000256" key="8">
    <source>
        <dbReference type="ARBA" id="ARBA00029986"/>
    </source>
</evidence>
<dbReference type="InterPro" id="IPR001179">
    <property type="entry name" value="PPIase_FKBP_dom"/>
</dbReference>
<dbReference type="GO" id="GO:0043335">
    <property type="term" value="P:protein unfolding"/>
    <property type="evidence" value="ECO:0007669"/>
    <property type="project" value="TreeGrafter"/>
</dbReference>
<evidence type="ECO:0000313" key="14">
    <source>
        <dbReference type="Proteomes" id="UP000177117"/>
    </source>
</evidence>
<dbReference type="GO" id="GO:0005737">
    <property type="term" value="C:cytoplasm"/>
    <property type="evidence" value="ECO:0007669"/>
    <property type="project" value="UniProtKB-SubCell"/>
</dbReference>
<dbReference type="Gene3D" id="3.10.50.40">
    <property type="match status" value="1"/>
</dbReference>
<comment type="catalytic activity">
    <reaction evidence="1 9">
        <text>[protein]-peptidylproline (omega=180) = [protein]-peptidylproline (omega=0)</text>
        <dbReference type="Rhea" id="RHEA:16237"/>
        <dbReference type="Rhea" id="RHEA-COMP:10747"/>
        <dbReference type="Rhea" id="RHEA-COMP:10748"/>
        <dbReference type="ChEBI" id="CHEBI:83833"/>
        <dbReference type="ChEBI" id="CHEBI:83834"/>
        <dbReference type="EC" id="5.2.1.8"/>
    </reaction>
</comment>
<keyword evidence="6 9" id="KW-0143">Chaperone</keyword>
<dbReference type="Pfam" id="PF00254">
    <property type="entry name" value="FKBP_C"/>
    <property type="match status" value="1"/>
</dbReference>
<dbReference type="PANTHER" id="PTHR30560">
    <property type="entry name" value="TRIGGER FACTOR CHAPERONE AND PEPTIDYL-PROLYL CIS/TRANS ISOMERASE"/>
    <property type="match status" value="1"/>
</dbReference>
<keyword evidence="9" id="KW-0963">Cytoplasm</keyword>
<gene>
    <name evidence="9" type="primary">tig</name>
    <name evidence="13" type="ORF">A2650_02550</name>
</gene>
<evidence type="ECO:0000259" key="12">
    <source>
        <dbReference type="Pfam" id="PF05698"/>
    </source>
</evidence>
<dbReference type="GO" id="GO:0015031">
    <property type="term" value="P:protein transport"/>
    <property type="evidence" value="ECO:0007669"/>
    <property type="project" value="UniProtKB-UniRule"/>
</dbReference>
<evidence type="ECO:0000256" key="9">
    <source>
        <dbReference type="HAMAP-Rule" id="MF_00303"/>
    </source>
</evidence>
<keyword evidence="9" id="KW-0132">Cell division</keyword>
<dbReference type="InterPro" id="IPR037041">
    <property type="entry name" value="Trigger_fac_C_sf"/>
</dbReference>
<evidence type="ECO:0000313" key="13">
    <source>
        <dbReference type="EMBL" id="OGM99622.1"/>
    </source>
</evidence>
<name>A0A1F8EFI9_9BACT</name>
<dbReference type="PANTHER" id="PTHR30560:SF3">
    <property type="entry name" value="TRIGGER FACTOR-LIKE PROTEIN TIG, CHLOROPLASTIC"/>
    <property type="match status" value="1"/>
</dbReference>
<feature type="domain" description="Trigger factor C-terminal" evidence="12">
    <location>
        <begin position="262"/>
        <end position="420"/>
    </location>
</feature>
<reference evidence="13 14" key="1">
    <citation type="journal article" date="2016" name="Nat. Commun.">
        <title>Thousands of microbial genomes shed light on interconnected biogeochemical processes in an aquifer system.</title>
        <authorList>
            <person name="Anantharaman K."/>
            <person name="Brown C.T."/>
            <person name="Hug L.A."/>
            <person name="Sharon I."/>
            <person name="Castelle C.J."/>
            <person name="Probst A.J."/>
            <person name="Thomas B.C."/>
            <person name="Singh A."/>
            <person name="Wilkins M.J."/>
            <person name="Karaoz U."/>
            <person name="Brodie E.L."/>
            <person name="Williams K.H."/>
            <person name="Hubbard S.S."/>
            <person name="Banfield J.F."/>
        </authorList>
    </citation>
    <scope>NUCLEOTIDE SEQUENCE [LARGE SCALE GENOMIC DNA]</scope>
</reference>
<dbReference type="EC" id="5.2.1.8" evidence="3 9"/>
<dbReference type="InterPro" id="IPR027304">
    <property type="entry name" value="Trigger_fact/SurA_dom_sf"/>
</dbReference>
<dbReference type="InterPro" id="IPR046357">
    <property type="entry name" value="PPIase_dom_sf"/>
</dbReference>
<evidence type="ECO:0000256" key="3">
    <source>
        <dbReference type="ARBA" id="ARBA00013194"/>
    </source>
</evidence>
<feature type="domain" description="PPIase FKBP-type" evidence="10">
    <location>
        <begin position="156"/>
        <end position="237"/>
    </location>
</feature>
<evidence type="ECO:0000256" key="4">
    <source>
        <dbReference type="ARBA" id="ARBA00016902"/>
    </source>
</evidence>
<comment type="caution">
    <text evidence="13">The sequence shown here is derived from an EMBL/GenBank/DDBJ whole genome shotgun (WGS) entry which is preliminary data.</text>
</comment>
<dbReference type="InterPro" id="IPR008880">
    <property type="entry name" value="Trigger_fac_C"/>
</dbReference>
<protein>
    <recommendedName>
        <fullName evidence="4 9">Trigger factor</fullName>
        <shortName evidence="9">TF</shortName>
        <ecNumber evidence="3 9">5.2.1.8</ecNumber>
    </recommendedName>
    <alternativeName>
        <fullName evidence="8 9">PPIase</fullName>
    </alternativeName>
</protein>